<evidence type="ECO:0000256" key="3">
    <source>
        <dbReference type="ARBA" id="ARBA00009881"/>
    </source>
</evidence>
<dbReference type="Gene3D" id="3.20.20.70">
    <property type="entry name" value="Aldolase class I"/>
    <property type="match status" value="1"/>
</dbReference>
<evidence type="ECO:0000256" key="7">
    <source>
        <dbReference type="ARBA" id="ARBA00022643"/>
    </source>
</evidence>
<gene>
    <name evidence="12" type="ORF">J2X07_000459</name>
</gene>
<dbReference type="InterPro" id="IPR013785">
    <property type="entry name" value="Aldolase_TIM"/>
</dbReference>
<name>A0ABU1TWD4_9BACL</name>
<keyword evidence="6" id="KW-0285">Flavoprotein</keyword>
<dbReference type="Proteomes" id="UP001258181">
    <property type="component" value="Unassembled WGS sequence"/>
</dbReference>
<proteinExistence type="inferred from homology"/>
<evidence type="ECO:0000313" key="12">
    <source>
        <dbReference type="EMBL" id="MDR7071484.1"/>
    </source>
</evidence>
<evidence type="ECO:0000256" key="4">
    <source>
        <dbReference type="ARBA" id="ARBA00013457"/>
    </source>
</evidence>
<evidence type="ECO:0000256" key="2">
    <source>
        <dbReference type="ARBA" id="ARBA00003535"/>
    </source>
</evidence>
<comment type="cofactor">
    <cofactor evidence="1">
        <name>FMN</name>
        <dbReference type="ChEBI" id="CHEBI:58210"/>
    </cofactor>
</comment>
<dbReference type="SUPFAM" id="SSF51412">
    <property type="entry name" value="Inosine monophosphate dehydrogenase (IMPDH)"/>
    <property type="match status" value="1"/>
</dbReference>
<keyword evidence="7" id="KW-0288">FMN</keyword>
<evidence type="ECO:0000256" key="1">
    <source>
        <dbReference type="ARBA" id="ARBA00001917"/>
    </source>
</evidence>
<evidence type="ECO:0000256" key="5">
    <source>
        <dbReference type="ARBA" id="ARBA00022575"/>
    </source>
</evidence>
<protein>
    <recommendedName>
        <fullName evidence="4">Probable nitronate monooxygenase</fullName>
    </recommendedName>
    <alternativeName>
        <fullName evidence="10">Propionate 3-nitronate monooxygenase</fullName>
    </alternativeName>
</protein>
<sequence length="356" mass="38522">MLRKMLNIKHPIIQAGMAGGPTTPELIAAVSNAGALGTLGAGYMPPEDIGAAIAHIKEQTEAPFAVNLFLPQSYETNEKQILNMQAHLNHYRKKLDIPEIHTIPDMKDIFERQLEVVIETGVKIVSFTFDQPSAELVKRLKNKDILVIATATNVEEAKVLDKLGVNVIVAQGSEAGGHRGTFLSKENEALIGTFALVPQMVDAVSCPVIAAGGIMDGRGYAAALSLGASGVQIGTAFLTVTESGASDIHQQAILSSKDTDTKITKAFSGKSARGFKNEMMLELEKIQIENLPPYPIQHILTSDIRKEAGRRKNKEMLSMWAGQASAMSKRQSAKELIETIAVDCSKIISELHRQQT</sequence>
<keyword evidence="9 12" id="KW-0503">Monooxygenase</keyword>
<reference evidence="12 13" key="1">
    <citation type="submission" date="2023-07" db="EMBL/GenBank/DDBJ databases">
        <title>Sorghum-associated microbial communities from plants grown in Nebraska, USA.</title>
        <authorList>
            <person name="Schachtman D."/>
        </authorList>
    </citation>
    <scope>NUCLEOTIDE SEQUENCE [LARGE SCALE GENOMIC DNA]</scope>
    <source>
        <strain evidence="12 13">BE211</strain>
    </source>
</reference>
<dbReference type="InterPro" id="IPR004136">
    <property type="entry name" value="NMO"/>
</dbReference>
<dbReference type="GO" id="GO:0018580">
    <property type="term" value="F:nitronate monooxygenase activity"/>
    <property type="evidence" value="ECO:0007669"/>
    <property type="project" value="UniProtKB-EC"/>
</dbReference>
<keyword evidence="8 12" id="KW-0560">Oxidoreductase</keyword>
<dbReference type="CDD" id="cd04730">
    <property type="entry name" value="NPD_like"/>
    <property type="match status" value="1"/>
</dbReference>
<keyword evidence="5" id="KW-0216">Detoxification</keyword>
<comment type="function">
    <text evidence="2">Nitronate monooxygenase that uses molecular oxygen to catalyze the oxidative denitrification of alkyl nitronates. Acts on propionate 3-nitronate (P3N), the presumed physiological substrate. Probably functions in the detoxification of P3N, a metabolic poison produced by plants and fungi as a defense mechanism.</text>
</comment>
<accession>A0ABU1TWD4</accession>
<evidence type="ECO:0000313" key="13">
    <source>
        <dbReference type="Proteomes" id="UP001258181"/>
    </source>
</evidence>
<evidence type="ECO:0000256" key="9">
    <source>
        <dbReference type="ARBA" id="ARBA00023033"/>
    </source>
</evidence>
<dbReference type="PANTHER" id="PTHR42747:SF3">
    <property type="entry name" value="NITRONATE MONOOXYGENASE-RELATED"/>
    <property type="match status" value="1"/>
</dbReference>
<comment type="similarity">
    <text evidence="3">Belongs to the nitronate monooxygenase family. NMO class I subfamily.</text>
</comment>
<comment type="catalytic activity">
    <reaction evidence="11">
        <text>3 propionate 3-nitronate + 3 O2 + H2O = 3 3-oxopropanoate + 2 nitrate + nitrite + H2O2 + 3 H(+)</text>
        <dbReference type="Rhea" id="RHEA:57332"/>
        <dbReference type="ChEBI" id="CHEBI:15377"/>
        <dbReference type="ChEBI" id="CHEBI:15378"/>
        <dbReference type="ChEBI" id="CHEBI:15379"/>
        <dbReference type="ChEBI" id="CHEBI:16240"/>
        <dbReference type="ChEBI" id="CHEBI:16301"/>
        <dbReference type="ChEBI" id="CHEBI:17632"/>
        <dbReference type="ChEBI" id="CHEBI:33190"/>
        <dbReference type="ChEBI" id="CHEBI:136067"/>
    </reaction>
</comment>
<evidence type="ECO:0000256" key="10">
    <source>
        <dbReference type="ARBA" id="ARBA00031155"/>
    </source>
</evidence>
<dbReference type="EMBL" id="JAVDWA010000001">
    <property type="protein sequence ID" value="MDR7071484.1"/>
    <property type="molecule type" value="Genomic_DNA"/>
</dbReference>
<evidence type="ECO:0000256" key="6">
    <source>
        <dbReference type="ARBA" id="ARBA00022630"/>
    </source>
</evidence>
<dbReference type="Pfam" id="PF03060">
    <property type="entry name" value="NMO"/>
    <property type="match status" value="1"/>
</dbReference>
<organism evidence="12 13">
    <name type="scientific">Fictibacillus barbaricus</name>
    <dbReference type="NCBI Taxonomy" id="182136"/>
    <lineage>
        <taxon>Bacteria</taxon>
        <taxon>Bacillati</taxon>
        <taxon>Bacillota</taxon>
        <taxon>Bacilli</taxon>
        <taxon>Bacillales</taxon>
        <taxon>Fictibacillaceae</taxon>
        <taxon>Fictibacillus</taxon>
    </lineage>
</organism>
<keyword evidence="13" id="KW-1185">Reference proteome</keyword>
<dbReference type="RefSeq" id="WP_310256062.1">
    <property type="nucleotide sequence ID" value="NZ_JAVDWA010000001.1"/>
</dbReference>
<dbReference type="PANTHER" id="PTHR42747">
    <property type="entry name" value="NITRONATE MONOOXYGENASE-RELATED"/>
    <property type="match status" value="1"/>
</dbReference>
<evidence type="ECO:0000256" key="8">
    <source>
        <dbReference type="ARBA" id="ARBA00023002"/>
    </source>
</evidence>
<comment type="caution">
    <text evidence="12">The sequence shown here is derived from an EMBL/GenBank/DDBJ whole genome shotgun (WGS) entry which is preliminary data.</text>
</comment>
<evidence type="ECO:0000256" key="11">
    <source>
        <dbReference type="ARBA" id="ARBA00049401"/>
    </source>
</evidence>